<evidence type="ECO:0000259" key="1">
    <source>
        <dbReference type="PROSITE" id="PS51184"/>
    </source>
</evidence>
<evidence type="ECO:0000313" key="3">
    <source>
        <dbReference type="Proteomes" id="UP000604046"/>
    </source>
</evidence>
<dbReference type="Proteomes" id="UP000604046">
    <property type="component" value="Unassembled WGS sequence"/>
</dbReference>
<dbReference type="InterPro" id="IPR003347">
    <property type="entry name" value="JmjC_dom"/>
</dbReference>
<gene>
    <name evidence="2" type="ORF">SNAT2548_LOCUS8476</name>
</gene>
<protein>
    <recommendedName>
        <fullName evidence="1">JmjC domain-containing protein</fullName>
    </recommendedName>
</protein>
<dbReference type="GO" id="GO:0051999">
    <property type="term" value="P:mannosyl-inositol phosphorylceramide biosynthetic process"/>
    <property type="evidence" value="ECO:0007669"/>
    <property type="project" value="TreeGrafter"/>
</dbReference>
<dbReference type="OrthoDB" id="409543at2759"/>
<accession>A0A812K7N7</accession>
<dbReference type="InterPro" id="IPR051706">
    <property type="entry name" value="Glycosyltransferase_domain"/>
</dbReference>
<dbReference type="GO" id="GO:0016020">
    <property type="term" value="C:membrane"/>
    <property type="evidence" value="ECO:0007669"/>
    <property type="project" value="GOC"/>
</dbReference>
<dbReference type="SUPFAM" id="SSF53448">
    <property type="entry name" value="Nucleotide-diphospho-sugar transferases"/>
    <property type="match status" value="1"/>
</dbReference>
<dbReference type="Pfam" id="PF05704">
    <property type="entry name" value="Caps_synth"/>
    <property type="match status" value="1"/>
</dbReference>
<sequence length="714" mass="79112">MYGHPVQDQEALPVQLIRDIAQFDERRPAVVTAIGHALCSQSGAAFLLTCLAQRAGEVDVSFEVQHLGRKDEVGDAWHEVRRKKFREFLAEFDEPPQLPLWLCDEQLLDGLDVLDDIQHLAIFGAQNLLMEVPSLCPRSAAVWIASPGAGSCWRRDPICWSTCMLLMLGSAIVLLRPPASPPAAALPLGFGGASVAPCSADGGDYSIHVSAGELAVVPPGWWYSLKSTAKVFALQLQRLGPASAVWALPQLLESLGKRELDTSPVSLARGVEKAVSEYFPRDVLCVLRRCCGGLFPLPQEMTPPLVKAASSQQELMQAMWGLSARFPEFVMSGSLLPADAASFSRAALEAFVATAGFWRPLPFQKSAANTCMDRVRRDLDELTLPGHTAMTSSLSCKGGLPRVIWMFWAQGQQGLGPFRKACINSWVHKNPEWQVVLLSAQTCFDYVAETDLPNTWHHLRRDAAADALRLALLSKFGGVYVDVSVVCNKSLDQWLMPRIEGKGLAAFVFKQFGRADCSNHGEYLENWFLACPRNSELVCSWKAAFLRFWHGRTSACDHGGLQACEMFKGVDLSCMQESQMNYLTMHCCFKWLIDSDPRARCLWKTNTVLFNADDALGWILELEGVGTDWVRTNVAGRHASRWLYRDDVAWVSGLVHRAVVLKFVGLHAQVFDKQPSQNLLRAGSCMHWLLQHALPKLDDQEVVDATGLEFEMAD</sequence>
<keyword evidence="3" id="KW-1185">Reference proteome</keyword>
<feature type="domain" description="JmjC" evidence="1">
    <location>
        <begin position="103"/>
        <end position="252"/>
    </location>
</feature>
<reference evidence="2" key="1">
    <citation type="submission" date="2021-02" db="EMBL/GenBank/DDBJ databases">
        <authorList>
            <person name="Dougan E. K."/>
            <person name="Rhodes N."/>
            <person name="Thang M."/>
            <person name="Chan C."/>
        </authorList>
    </citation>
    <scope>NUCLEOTIDE SEQUENCE</scope>
</reference>
<dbReference type="EMBL" id="CAJNDS010000631">
    <property type="protein sequence ID" value="CAE7223842.1"/>
    <property type="molecule type" value="Genomic_DNA"/>
</dbReference>
<dbReference type="Gene3D" id="3.90.550.20">
    <property type="match status" value="1"/>
</dbReference>
<dbReference type="PANTHER" id="PTHR32385:SF15">
    <property type="entry name" value="INOSITOL PHOSPHOCERAMIDE MANNOSYLTRANSFERASE 1"/>
    <property type="match status" value="1"/>
</dbReference>
<dbReference type="SUPFAM" id="SSF51197">
    <property type="entry name" value="Clavaminate synthase-like"/>
    <property type="match status" value="1"/>
</dbReference>
<dbReference type="InterPro" id="IPR008441">
    <property type="entry name" value="AfumC-like_glycosyl_Trfase"/>
</dbReference>
<dbReference type="PROSITE" id="PS51184">
    <property type="entry name" value="JMJC"/>
    <property type="match status" value="1"/>
</dbReference>
<dbReference type="GO" id="GO:0000030">
    <property type="term" value="F:mannosyltransferase activity"/>
    <property type="evidence" value="ECO:0007669"/>
    <property type="project" value="TreeGrafter"/>
</dbReference>
<organism evidence="2 3">
    <name type="scientific">Symbiodinium natans</name>
    <dbReference type="NCBI Taxonomy" id="878477"/>
    <lineage>
        <taxon>Eukaryota</taxon>
        <taxon>Sar</taxon>
        <taxon>Alveolata</taxon>
        <taxon>Dinophyceae</taxon>
        <taxon>Suessiales</taxon>
        <taxon>Symbiodiniaceae</taxon>
        <taxon>Symbiodinium</taxon>
    </lineage>
</organism>
<dbReference type="InterPro" id="IPR029044">
    <property type="entry name" value="Nucleotide-diphossugar_trans"/>
</dbReference>
<name>A0A812K7N7_9DINO</name>
<proteinExistence type="predicted"/>
<comment type="caution">
    <text evidence="2">The sequence shown here is derived from an EMBL/GenBank/DDBJ whole genome shotgun (WGS) entry which is preliminary data.</text>
</comment>
<dbReference type="PANTHER" id="PTHR32385">
    <property type="entry name" value="MANNOSYL PHOSPHORYLINOSITOL CERAMIDE SYNTHASE"/>
    <property type="match status" value="1"/>
</dbReference>
<dbReference type="AlphaFoldDB" id="A0A812K7N7"/>
<evidence type="ECO:0000313" key="2">
    <source>
        <dbReference type="EMBL" id="CAE7223842.1"/>
    </source>
</evidence>
<dbReference type="Gene3D" id="2.60.120.650">
    <property type="entry name" value="Cupin"/>
    <property type="match status" value="1"/>
</dbReference>